<accession>A0ABU7U3N6</accession>
<evidence type="ECO:0000256" key="1">
    <source>
        <dbReference type="SAM" id="Phobius"/>
    </source>
</evidence>
<evidence type="ECO:0000313" key="2">
    <source>
        <dbReference type="EMBL" id="MEE8659452.1"/>
    </source>
</evidence>
<proteinExistence type="predicted"/>
<feature type="transmembrane region" description="Helical" evidence="1">
    <location>
        <begin position="49"/>
        <end position="72"/>
    </location>
</feature>
<gene>
    <name evidence="2" type="ORF">DOFOFD_10590</name>
</gene>
<dbReference type="EMBL" id="JAWJZY010000005">
    <property type="protein sequence ID" value="MEE8659452.1"/>
    <property type="molecule type" value="Genomic_DNA"/>
</dbReference>
<keyword evidence="3" id="KW-1185">Reference proteome</keyword>
<dbReference type="Proteomes" id="UP001312908">
    <property type="component" value="Unassembled WGS sequence"/>
</dbReference>
<feature type="transmembrane region" description="Helical" evidence="1">
    <location>
        <begin position="26"/>
        <end position="43"/>
    </location>
</feature>
<keyword evidence="1" id="KW-1133">Transmembrane helix</keyword>
<protein>
    <submittedName>
        <fullName evidence="2">Uncharacterized protein</fullName>
    </submittedName>
</protein>
<sequence length="134" mass="14397">MDPDLRAPMGHAPRAASSYSPERRFIGIRGLFFAALYCAAHFFQQIAEFFAPIALIAGLIWKIAPSLTNLLADKAKMVSAQSDINLGPLDNIVPAHLSFSGLTLTASNLVFDGFLMMLVAAIASTVAVYAGRRI</sequence>
<keyword evidence="1" id="KW-0812">Transmembrane</keyword>
<reference evidence="2 3" key="1">
    <citation type="submission" date="2023-10" db="EMBL/GenBank/DDBJ databases">
        <title>Sorlinia euscelidii gen. nov., sp. nov., an acetic acid bacteria isolated from the gut of Euscelidius variegatus emitter.</title>
        <authorList>
            <person name="Michoud G."/>
            <person name="Marasco R."/>
            <person name="Seferji K."/>
            <person name="Gonella E."/>
            <person name="Garuglieri E."/>
            <person name="Alma A."/>
            <person name="Mapelli F."/>
            <person name="Borin S."/>
            <person name="Daffonchio D."/>
            <person name="Crotti E."/>
        </authorList>
    </citation>
    <scope>NUCLEOTIDE SEQUENCE [LARGE SCALE GENOMIC DNA]</scope>
    <source>
        <strain evidence="2 3">EV16P</strain>
    </source>
</reference>
<organism evidence="2 3">
    <name type="scientific">Sorlinia euscelidii</name>
    <dbReference type="NCBI Taxonomy" id="3081148"/>
    <lineage>
        <taxon>Bacteria</taxon>
        <taxon>Pseudomonadati</taxon>
        <taxon>Pseudomonadota</taxon>
        <taxon>Alphaproteobacteria</taxon>
        <taxon>Acetobacterales</taxon>
        <taxon>Acetobacteraceae</taxon>
        <taxon>Sorlinia</taxon>
    </lineage>
</organism>
<name>A0ABU7U3N6_9PROT</name>
<evidence type="ECO:0000313" key="3">
    <source>
        <dbReference type="Proteomes" id="UP001312908"/>
    </source>
</evidence>
<dbReference type="RefSeq" id="WP_394820268.1">
    <property type="nucleotide sequence ID" value="NZ_JAWJZY010000005.1"/>
</dbReference>
<feature type="transmembrane region" description="Helical" evidence="1">
    <location>
        <begin position="109"/>
        <end position="130"/>
    </location>
</feature>
<keyword evidence="1" id="KW-0472">Membrane</keyword>
<comment type="caution">
    <text evidence="2">The sequence shown here is derived from an EMBL/GenBank/DDBJ whole genome shotgun (WGS) entry which is preliminary data.</text>
</comment>